<proteinExistence type="predicted"/>
<comment type="caution">
    <text evidence="2">The sequence shown here is derived from an EMBL/GenBank/DDBJ whole genome shotgun (WGS) entry which is preliminary data.</text>
</comment>
<dbReference type="EMBL" id="JBFOLK010000002">
    <property type="protein sequence ID" value="KAL2533879.1"/>
    <property type="molecule type" value="Genomic_DNA"/>
</dbReference>
<accession>A0ABD1V954</accession>
<reference evidence="3" key="1">
    <citation type="submission" date="2024-07" db="EMBL/GenBank/DDBJ databases">
        <title>Two chromosome-level genome assemblies of Korean endemic species Abeliophyllum distichum and Forsythia ovata (Oleaceae).</title>
        <authorList>
            <person name="Jang H."/>
        </authorList>
    </citation>
    <scope>NUCLEOTIDE SEQUENCE [LARGE SCALE GENOMIC DNA]</scope>
</reference>
<keyword evidence="3" id="KW-1185">Reference proteome</keyword>
<protein>
    <submittedName>
        <fullName evidence="2">Uncharacterized protein</fullName>
    </submittedName>
</protein>
<evidence type="ECO:0000256" key="1">
    <source>
        <dbReference type="SAM" id="Phobius"/>
    </source>
</evidence>
<dbReference type="PANTHER" id="PTHR36374:SF1">
    <property type="entry name" value="OS01G0969000 PROTEIN"/>
    <property type="match status" value="1"/>
</dbReference>
<dbReference type="AlphaFoldDB" id="A0ABD1V954"/>
<evidence type="ECO:0000313" key="2">
    <source>
        <dbReference type="EMBL" id="KAL2533879.1"/>
    </source>
</evidence>
<dbReference type="Proteomes" id="UP001604336">
    <property type="component" value="Unassembled WGS sequence"/>
</dbReference>
<feature type="transmembrane region" description="Helical" evidence="1">
    <location>
        <begin position="150"/>
        <end position="168"/>
    </location>
</feature>
<organism evidence="2 3">
    <name type="scientific">Abeliophyllum distichum</name>
    <dbReference type="NCBI Taxonomy" id="126358"/>
    <lineage>
        <taxon>Eukaryota</taxon>
        <taxon>Viridiplantae</taxon>
        <taxon>Streptophyta</taxon>
        <taxon>Embryophyta</taxon>
        <taxon>Tracheophyta</taxon>
        <taxon>Spermatophyta</taxon>
        <taxon>Magnoliopsida</taxon>
        <taxon>eudicotyledons</taxon>
        <taxon>Gunneridae</taxon>
        <taxon>Pentapetalae</taxon>
        <taxon>asterids</taxon>
        <taxon>lamiids</taxon>
        <taxon>Lamiales</taxon>
        <taxon>Oleaceae</taxon>
        <taxon>Forsythieae</taxon>
        <taxon>Abeliophyllum</taxon>
    </lineage>
</organism>
<name>A0ABD1V954_9LAMI</name>
<sequence>MSKELEDLKMEYLNLYLPLSCILRLFSKPKIPSCAPHQWRNPNPLPTETKIWPKTHHNKEEEADRHTQNNPILSFVSNILQLFKPPAPKKNSTIISNVSESDPSKNVPTVNETVVEDESKPAVVKFPRQTLSPLKLEAEAEGGEQNTNPVILWQVYAIGGFFILRWAWKRWNERKGDKKSSDEHPPAHD</sequence>
<keyword evidence="1" id="KW-0472">Membrane</keyword>
<keyword evidence="1" id="KW-1133">Transmembrane helix</keyword>
<dbReference type="PANTHER" id="PTHR36374">
    <property type="entry name" value="OS01G0969000 PROTEIN"/>
    <property type="match status" value="1"/>
</dbReference>
<evidence type="ECO:0000313" key="3">
    <source>
        <dbReference type="Proteomes" id="UP001604336"/>
    </source>
</evidence>
<gene>
    <name evidence="2" type="ORF">Adt_07230</name>
</gene>
<keyword evidence="1" id="KW-0812">Transmembrane</keyword>